<dbReference type="Proteomes" id="UP000324832">
    <property type="component" value="Unassembled WGS sequence"/>
</dbReference>
<proteinExistence type="predicted"/>
<gene>
    <name evidence="1" type="ORF">LSINAPIS_LOCUS13691</name>
</gene>
<dbReference type="AlphaFoldDB" id="A0A5E4R0G9"/>
<protein>
    <submittedName>
        <fullName evidence="1">Uncharacterized protein</fullName>
    </submittedName>
</protein>
<reference evidence="1 2" key="1">
    <citation type="submission" date="2017-07" db="EMBL/GenBank/DDBJ databases">
        <authorList>
            <person name="Talla V."/>
            <person name="Backstrom N."/>
        </authorList>
    </citation>
    <scope>NUCLEOTIDE SEQUENCE [LARGE SCALE GENOMIC DNA]</scope>
</reference>
<sequence>MLILLYCCKLRDMRRELADLISELREFRKEFRQSISSIGERMDGFEKRLEAVEHRELAITTPITNEVVELQETVSQLRLQLNKRDQESLLADLDIGHIPEIKGENPEHFKRPRH</sequence>
<name>A0A5E4R0G9_9NEOP</name>
<evidence type="ECO:0000313" key="1">
    <source>
        <dbReference type="EMBL" id="VVD03771.1"/>
    </source>
</evidence>
<keyword evidence="2" id="KW-1185">Reference proteome</keyword>
<dbReference type="EMBL" id="FZQP02006799">
    <property type="protein sequence ID" value="VVD03771.1"/>
    <property type="molecule type" value="Genomic_DNA"/>
</dbReference>
<evidence type="ECO:0000313" key="2">
    <source>
        <dbReference type="Proteomes" id="UP000324832"/>
    </source>
</evidence>
<organism evidence="1 2">
    <name type="scientific">Leptidea sinapis</name>
    <dbReference type="NCBI Taxonomy" id="189913"/>
    <lineage>
        <taxon>Eukaryota</taxon>
        <taxon>Metazoa</taxon>
        <taxon>Ecdysozoa</taxon>
        <taxon>Arthropoda</taxon>
        <taxon>Hexapoda</taxon>
        <taxon>Insecta</taxon>
        <taxon>Pterygota</taxon>
        <taxon>Neoptera</taxon>
        <taxon>Endopterygota</taxon>
        <taxon>Lepidoptera</taxon>
        <taxon>Glossata</taxon>
        <taxon>Ditrysia</taxon>
        <taxon>Papilionoidea</taxon>
        <taxon>Pieridae</taxon>
        <taxon>Dismorphiinae</taxon>
        <taxon>Leptidea</taxon>
    </lineage>
</organism>
<accession>A0A5E4R0G9</accession>